<dbReference type="InterPro" id="IPR002401">
    <property type="entry name" value="Cyt_P450_E_grp-I"/>
</dbReference>
<protein>
    <submittedName>
        <fullName evidence="6">O-methylsterigmatocystin oxidoreductase</fullName>
    </submittedName>
</protein>
<comment type="similarity">
    <text evidence="1">Belongs to the cytochrome P450 family.</text>
</comment>
<dbReference type="Gene3D" id="1.10.630.10">
    <property type="entry name" value="Cytochrome P450"/>
    <property type="match status" value="1"/>
</dbReference>
<keyword evidence="4 5" id="KW-0408">Iron</keyword>
<dbReference type="SUPFAM" id="SSF48264">
    <property type="entry name" value="Cytochrome P450"/>
    <property type="match status" value="1"/>
</dbReference>
<comment type="cofactor">
    <cofactor evidence="5">
        <name>heme</name>
        <dbReference type="ChEBI" id="CHEBI:30413"/>
    </cofactor>
</comment>
<evidence type="ECO:0000256" key="3">
    <source>
        <dbReference type="ARBA" id="ARBA00023002"/>
    </source>
</evidence>
<keyword evidence="7" id="KW-1185">Reference proteome</keyword>
<dbReference type="GO" id="GO:0005506">
    <property type="term" value="F:iron ion binding"/>
    <property type="evidence" value="ECO:0007669"/>
    <property type="project" value="InterPro"/>
</dbReference>
<evidence type="ECO:0000256" key="1">
    <source>
        <dbReference type="ARBA" id="ARBA00010617"/>
    </source>
</evidence>
<keyword evidence="2 5" id="KW-0479">Metal-binding</keyword>
<dbReference type="OrthoDB" id="1103324at2759"/>
<organism evidence="6 7">
    <name type="scientific">Lineolata rhizophorae</name>
    <dbReference type="NCBI Taxonomy" id="578093"/>
    <lineage>
        <taxon>Eukaryota</taxon>
        <taxon>Fungi</taxon>
        <taxon>Dikarya</taxon>
        <taxon>Ascomycota</taxon>
        <taxon>Pezizomycotina</taxon>
        <taxon>Dothideomycetes</taxon>
        <taxon>Dothideomycetes incertae sedis</taxon>
        <taxon>Lineolatales</taxon>
        <taxon>Lineolataceae</taxon>
        <taxon>Lineolata</taxon>
    </lineage>
</organism>
<dbReference type="GO" id="GO:0016705">
    <property type="term" value="F:oxidoreductase activity, acting on paired donors, with incorporation or reduction of molecular oxygen"/>
    <property type="evidence" value="ECO:0007669"/>
    <property type="project" value="InterPro"/>
</dbReference>
<dbReference type="InterPro" id="IPR036396">
    <property type="entry name" value="Cyt_P450_sf"/>
</dbReference>
<feature type="binding site" description="axial binding residue" evidence="5">
    <location>
        <position position="447"/>
    </location>
    <ligand>
        <name>heme</name>
        <dbReference type="ChEBI" id="CHEBI:30413"/>
    </ligand>
    <ligandPart>
        <name>Fe</name>
        <dbReference type="ChEBI" id="CHEBI:18248"/>
    </ligandPart>
</feature>
<dbReference type="Pfam" id="PF00067">
    <property type="entry name" value="p450"/>
    <property type="match status" value="1"/>
</dbReference>
<dbReference type="PRINTS" id="PR00463">
    <property type="entry name" value="EP450I"/>
</dbReference>
<gene>
    <name evidence="6" type="ORF">BDY21DRAFT_277543</name>
</gene>
<keyword evidence="3" id="KW-0560">Oxidoreductase</keyword>
<evidence type="ECO:0000313" key="6">
    <source>
        <dbReference type="EMBL" id="KAF2462457.1"/>
    </source>
</evidence>
<evidence type="ECO:0000256" key="4">
    <source>
        <dbReference type="ARBA" id="ARBA00023004"/>
    </source>
</evidence>
<dbReference type="PANTHER" id="PTHR46300:SF11">
    <property type="entry name" value="OXIDOREDUCTASE, PUTATIVE-RELATED"/>
    <property type="match status" value="1"/>
</dbReference>
<name>A0A6A6PFC3_9PEZI</name>
<reference evidence="6" key="1">
    <citation type="journal article" date="2020" name="Stud. Mycol.">
        <title>101 Dothideomycetes genomes: a test case for predicting lifestyles and emergence of pathogens.</title>
        <authorList>
            <person name="Haridas S."/>
            <person name="Albert R."/>
            <person name="Binder M."/>
            <person name="Bloem J."/>
            <person name="Labutti K."/>
            <person name="Salamov A."/>
            <person name="Andreopoulos B."/>
            <person name="Baker S."/>
            <person name="Barry K."/>
            <person name="Bills G."/>
            <person name="Bluhm B."/>
            <person name="Cannon C."/>
            <person name="Castanera R."/>
            <person name="Culley D."/>
            <person name="Daum C."/>
            <person name="Ezra D."/>
            <person name="Gonzalez J."/>
            <person name="Henrissat B."/>
            <person name="Kuo A."/>
            <person name="Liang C."/>
            <person name="Lipzen A."/>
            <person name="Lutzoni F."/>
            <person name="Magnuson J."/>
            <person name="Mondo S."/>
            <person name="Nolan M."/>
            <person name="Ohm R."/>
            <person name="Pangilinan J."/>
            <person name="Park H.-J."/>
            <person name="Ramirez L."/>
            <person name="Alfaro M."/>
            <person name="Sun H."/>
            <person name="Tritt A."/>
            <person name="Yoshinaga Y."/>
            <person name="Zwiers L.-H."/>
            <person name="Turgeon B."/>
            <person name="Goodwin S."/>
            <person name="Spatafora J."/>
            <person name="Crous P."/>
            <person name="Grigoriev I."/>
        </authorList>
    </citation>
    <scope>NUCLEOTIDE SEQUENCE</scope>
    <source>
        <strain evidence="6">ATCC 16933</strain>
    </source>
</reference>
<evidence type="ECO:0000313" key="7">
    <source>
        <dbReference type="Proteomes" id="UP000799766"/>
    </source>
</evidence>
<dbReference type="GO" id="GO:0020037">
    <property type="term" value="F:heme binding"/>
    <property type="evidence" value="ECO:0007669"/>
    <property type="project" value="InterPro"/>
</dbReference>
<dbReference type="EMBL" id="MU001670">
    <property type="protein sequence ID" value="KAF2462457.1"/>
    <property type="molecule type" value="Genomic_DNA"/>
</dbReference>
<dbReference type="PRINTS" id="PR00385">
    <property type="entry name" value="P450"/>
</dbReference>
<dbReference type="CDD" id="cd11065">
    <property type="entry name" value="CYP64-like"/>
    <property type="match status" value="1"/>
</dbReference>
<accession>A0A6A6PFC3</accession>
<evidence type="ECO:0000256" key="5">
    <source>
        <dbReference type="PIRSR" id="PIRSR602401-1"/>
    </source>
</evidence>
<dbReference type="GO" id="GO:0004497">
    <property type="term" value="F:monooxygenase activity"/>
    <property type="evidence" value="ECO:0007669"/>
    <property type="project" value="InterPro"/>
</dbReference>
<sequence length="543" mass="61820">MAYFLYALALLFAYSVFAVIWSRLKSRPPKGLRSVPGPKGNLVLGNTLQLGKHPQQDFQRWANEFGEIYKIRLGWNNWYMLNSPEAVKEIMDKQSAYTSSRMPLPVSSDVLSGGLRFLFMPYGPLWRKLRGVAHKLLTPKVSDTFQPSQDFEAKQLLYDILTDNKDNRKFYMHVRRYTVSVIMTSTYGIRVPEFDCEDVNEIYGVMNDFSEVAAPGAYLADTIPAIAEILPESLHWWRKEVLPLRKRQEVMWMKFWTSLKTKMDLGKAPECFVKQFIESSFEKEGISEIQAAFLAGSMIEAGSETTSAALNSCILYLTAYPEVVAKAHEELSRVVGDDRSPSFGDENQLPYIRSIVKEILRLRPVTNMGTPHYTTEDITYKENFIPKGSIVCIQQYAIHYDPARYPNPKAFKPERYLNHPLKSGAYAGIANPLERDHFSFGAGRRICSGIHLAENSLFITVAKILWAFDIKPPVRADGRELPVDVSDDAYEPGANTIAKPFEARFIPRNQKVEQVLRHEWDAAKREGYVMRDARVDSSGVVIL</sequence>
<dbReference type="AlphaFoldDB" id="A0A6A6PFC3"/>
<evidence type="ECO:0000256" key="2">
    <source>
        <dbReference type="ARBA" id="ARBA00022723"/>
    </source>
</evidence>
<proteinExistence type="inferred from homology"/>
<dbReference type="InterPro" id="IPR001128">
    <property type="entry name" value="Cyt_P450"/>
</dbReference>
<dbReference type="PANTHER" id="PTHR46300">
    <property type="entry name" value="P450, PUTATIVE (EUROFUNG)-RELATED-RELATED"/>
    <property type="match status" value="1"/>
</dbReference>
<keyword evidence="5" id="KW-0349">Heme</keyword>
<dbReference type="Proteomes" id="UP000799766">
    <property type="component" value="Unassembled WGS sequence"/>
</dbReference>
<dbReference type="InterPro" id="IPR050364">
    <property type="entry name" value="Cytochrome_P450_fung"/>
</dbReference>